<dbReference type="EMBL" id="CAJNOR010003566">
    <property type="protein sequence ID" value="CAF1426298.1"/>
    <property type="molecule type" value="Genomic_DNA"/>
</dbReference>
<dbReference type="EMBL" id="CAJNOJ010000002">
    <property type="protein sequence ID" value="CAF0728118.1"/>
    <property type="molecule type" value="Genomic_DNA"/>
</dbReference>
<dbReference type="Proteomes" id="UP000663852">
    <property type="component" value="Unassembled WGS sequence"/>
</dbReference>
<reference evidence="2" key="1">
    <citation type="submission" date="2021-02" db="EMBL/GenBank/DDBJ databases">
        <authorList>
            <person name="Nowell W R."/>
        </authorList>
    </citation>
    <scope>NUCLEOTIDE SEQUENCE</scope>
</reference>
<evidence type="ECO:0000256" key="1">
    <source>
        <dbReference type="SAM" id="Phobius"/>
    </source>
</evidence>
<comment type="caution">
    <text evidence="2">The sequence shown here is derived from an EMBL/GenBank/DDBJ whole genome shotgun (WGS) entry which is preliminary data.</text>
</comment>
<keyword evidence="4" id="KW-1185">Reference proteome</keyword>
<evidence type="ECO:0000313" key="2">
    <source>
        <dbReference type="EMBL" id="CAF0728118.1"/>
    </source>
</evidence>
<dbReference type="AlphaFoldDB" id="A0A813N1T1"/>
<keyword evidence="1" id="KW-1133">Transmembrane helix</keyword>
<name>A0A813N1T1_ADIRI</name>
<evidence type="ECO:0000313" key="4">
    <source>
        <dbReference type="Proteomes" id="UP000663828"/>
    </source>
</evidence>
<accession>A0A813N1T1</accession>
<feature type="transmembrane region" description="Helical" evidence="1">
    <location>
        <begin position="48"/>
        <end position="73"/>
    </location>
</feature>
<keyword evidence="1" id="KW-0472">Membrane</keyword>
<proteinExistence type="predicted"/>
<gene>
    <name evidence="2" type="ORF">EDS130_LOCUS890</name>
    <name evidence="3" type="ORF">XAT740_LOCUS35524</name>
</gene>
<sequence>MYKKSITRIEKENESSQAELSNPALQDIIATNHVMLAKKSHNERFSRACKAVIIMIILGLIAVGIIVLTVVLAHSRNSLMAIAVRSSEANLSQLSNHTRLLFIPQENLITISNELRENETWQKAIVSLTSDNLPVLTTTNVHLSSTMMSTEQQNEDTSTIRFSPLTNRIFNEQTTDTPTHLPTIMISTQKNEEVLLTTLESQEHLQTTSINPETSIADSTSISITDSITSSVPEQTSFTTFLTRHFNIESSTMTTKKVIRSTGLMDKLKAKIDDDLMNELLFS</sequence>
<evidence type="ECO:0000313" key="3">
    <source>
        <dbReference type="EMBL" id="CAF1426298.1"/>
    </source>
</evidence>
<evidence type="ECO:0000313" key="5">
    <source>
        <dbReference type="Proteomes" id="UP000663852"/>
    </source>
</evidence>
<dbReference type="Proteomes" id="UP000663828">
    <property type="component" value="Unassembled WGS sequence"/>
</dbReference>
<dbReference type="OrthoDB" id="10051844at2759"/>
<keyword evidence="1" id="KW-0812">Transmembrane</keyword>
<organism evidence="2 5">
    <name type="scientific">Adineta ricciae</name>
    <name type="common">Rotifer</name>
    <dbReference type="NCBI Taxonomy" id="249248"/>
    <lineage>
        <taxon>Eukaryota</taxon>
        <taxon>Metazoa</taxon>
        <taxon>Spiralia</taxon>
        <taxon>Gnathifera</taxon>
        <taxon>Rotifera</taxon>
        <taxon>Eurotatoria</taxon>
        <taxon>Bdelloidea</taxon>
        <taxon>Adinetida</taxon>
        <taxon>Adinetidae</taxon>
        <taxon>Adineta</taxon>
    </lineage>
</organism>
<protein>
    <submittedName>
        <fullName evidence="2">Uncharacterized protein</fullName>
    </submittedName>
</protein>